<dbReference type="AlphaFoldDB" id="A0A916RPS0"/>
<gene>
    <name evidence="2" type="ORF">GCM10011499_39000</name>
</gene>
<reference evidence="2 3" key="1">
    <citation type="journal article" date="2014" name="Int. J. Syst. Evol. Microbiol.">
        <title>Complete genome sequence of Corynebacterium casei LMG S-19264T (=DSM 44701T), isolated from a smear-ripened cheese.</title>
        <authorList>
            <consortium name="US DOE Joint Genome Institute (JGI-PGF)"/>
            <person name="Walter F."/>
            <person name="Albersmeier A."/>
            <person name="Kalinowski J."/>
            <person name="Ruckert C."/>
        </authorList>
    </citation>
    <scope>NUCLEOTIDE SEQUENCE [LARGE SCALE GENOMIC DNA]</scope>
    <source>
        <strain evidence="2 3">CGMCC 1.15896</strain>
    </source>
</reference>
<evidence type="ECO:0000313" key="3">
    <source>
        <dbReference type="Proteomes" id="UP000596977"/>
    </source>
</evidence>
<dbReference type="EMBL" id="BMKB01000013">
    <property type="protein sequence ID" value="GGA64733.1"/>
    <property type="molecule type" value="Genomic_DNA"/>
</dbReference>
<dbReference type="Proteomes" id="UP000596977">
    <property type="component" value="Unassembled WGS sequence"/>
</dbReference>
<feature type="region of interest" description="Disordered" evidence="1">
    <location>
        <begin position="1"/>
        <end position="25"/>
    </location>
</feature>
<comment type="caution">
    <text evidence="2">The sequence shown here is derived from an EMBL/GenBank/DDBJ whole genome shotgun (WGS) entry which is preliminary data.</text>
</comment>
<dbReference type="OrthoDB" id="9806213at2"/>
<organism evidence="2 3">
    <name type="scientific">Pelagibacterium lentulum</name>
    <dbReference type="NCBI Taxonomy" id="2029865"/>
    <lineage>
        <taxon>Bacteria</taxon>
        <taxon>Pseudomonadati</taxon>
        <taxon>Pseudomonadota</taxon>
        <taxon>Alphaproteobacteria</taxon>
        <taxon>Hyphomicrobiales</taxon>
        <taxon>Devosiaceae</taxon>
        <taxon>Pelagibacterium</taxon>
    </lineage>
</organism>
<dbReference type="RefSeq" id="WP_127071394.1">
    <property type="nucleotide sequence ID" value="NZ_BMKB01000013.1"/>
</dbReference>
<evidence type="ECO:0000256" key="1">
    <source>
        <dbReference type="SAM" id="MobiDB-lite"/>
    </source>
</evidence>
<sequence length="111" mass="12519">MAEWNHDMAKAPRGRIRLMPTGKGNSTRKVFEPAKIVVASACGVVTVSRWIDDERRWEMFTSEVGPIAWMPHPGAREHVDAKGRTRVVVDLPKHPTMAESWFDRALKARAA</sequence>
<accession>A0A916RPS0</accession>
<name>A0A916RPS0_9HYPH</name>
<feature type="compositionally biased region" description="Basic and acidic residues" evidence="1">
    <location>
        <begin position="1"/>
        <end position="10"/>
    </location>
</feature>
<proteinExistence type="predicted"/>
<evidence type="ECO:0000313" key="2">
    <source>
        <dbReference type="EMBL" id="GGA64733.1"/>
    </source>
</evidence>
<keyword evidence="3" id="KW-1185">Reference proteome</keyword>
<protein>
    <submittedName>
        <fullName evidence="2">Uncharacterized protein</fullName>
    </submittedName>
</protein>